<comment type="caution">
    <text evidence="2">The sequence shown here is derived from an EMBL/GenBank/DDBJ whole genome shotgun (WGS) entry which is preliminary data.</text>
</comment>
<dbReference type="PROSITE" id="PS50943">
    <property type="entry name" value="HTH_CROC1"/>
    <property type="match status" value="1"/>
</dbReference>
<feature type="domain" description="HTH cro/C1-type" evidence="1">
    <location>
        <begin position="23"/>
        <end position="77"/>
    </location>
</feature>
<dbReference type="OrthoDB" id="4966777at2"/>
<dbReference type="CDD" id="cd00093">
    <property type="entry name" value="HTH_XRE"/>
    <property type="match status" value="1"/>
</dbReference>
<dbReference type="SUPFAM" id="SSF47413">
    <property type="entry name" value="lambda repressor-like DNA-binding domains"/>
    <property type="match status" value="1"/>
</dbReference>
<organism evidence="2 3">
    <name type="scientific">Acrocarpospora macrocephala</name>
    <dbReference type="NCBI Taxonomy" id="150177"/>
    <lineage>
        <taxon>Bacteria</taxon>
        <taxon>Bacillati</taxon>
        <taxon>Actinomycetota</taxon>
        <taxon>Actinomycetes</taxon>
        <taxon>Streptosporangiales</taxon>
        <taxon>Streptosporangiaceae</taxon>
        <taxon>Acrocarpospora</taxon>
    </lineage>
</organism>
<proteinExistence type="predicted"/>
<dbReference type="EMBL" id="BLAE01000012">
    <property type="protein sequence ID" value="GES08863.1"/>
    <property type="molecule type" value="Genomic_DNA"/>
</dbReference>
<evidence type="ECO:0000313" key="2">
    <source>
        <dbReference type="EMBL" id="GES08863.1"/>
    </source>
</evidence>
<dbReference type="InterPro" id="IPR043917">
    <property type="entry name" value="DUF5753"/>
</dbReference>
<dbReference type="Pfam" id="PF13560">
    <property type="entry name" value="HTH_31"/>
    <property type="match status" value="1"/>
</dbReference>
<name>A0A5M3WQ72_9ACTN</name>
<dbReference type="InterPro" id="IPR010982">
    <property type="entry name" value="Lambda_DNA-bd_dom_sf"/>
</dbReference>
<reference evidence="2 3" key="1">
    <citation type="submission" date="2019-10" db="EMBL/GenBank/DDBJ databases">
        <title>Whole genome shotgun sequence of Acrocarpospora macrocephala NBRC 16266.</title>
        <authorList>
            <person name="Ichikawa N."/>
            <person name="Kimura A."/>
            <person name="Kitahashi Y."/>
            <person name="Komaki H."/>
            <person name="Oguchi A."/>
        </authorList>
    </citation>
    <scope>NUCLEOTIDE SEQUENCE [LARGE SCALE GENOMIC DNA]</scope>
    <source>
        <strain evidence="2 3">NBRC 16266</strain>
    </source>
</reference>
<sequence>MADVSEGEGSDSRARRLRLAATLRRLRDLSGLSGRELAHRVQISQSKVSRIESGVTMPSLPEVQRWAEAVDAPLDTRERLADLTQAAVYESHAWRTALQGKPHLQDDFQERESAVRLVRNFQCAVIPGLLQTAAYARAVFAMSVLPYEKEDLAAATASRLFRQEALYEGDRRFEFLITEAALRWRPGSPAQLLAQWDRLASVSTLDNVSIGLIPHDRRPTVLPLHGFVIYGPVYGGDDDTAETFVEVETNHARLTIPDFDITLYEKQWSLLTEMAIFDDAAREFLTELATEVRTEMS</sequence>
<dbReference type="AlphaFoldDB" id="A0A5M3WQ72"/>
<evidence type="ECO:0000313" key="3">
    <source>
        <dbReference type="Proteomes" id="UP000331127"/>
    </source>
</evidence>
<dbReference type="InterPro" id="IPR001387">
    <property type="entry name" value="Cro/C1-type_HTH"/>
</dbReference>
<dbReference type="SMART" id="SM00530">
    <property type="entry name" value="HTH_XRE"/>
    <property type="match status" value="1"/>
</dbReference>
<dbReference type="Proteomes" id="UP000331127">
    <property type="component" value="Unassembled WGS sequence"/>
</dbReference>
<dbReference type="Gene3D" id="1.10.260.40">
    <property type="entry name" value="lambda repressor-like DNA-binding domains"/>
    <property type="match status" value="1"/>
</dbReference>
<evidence type="ECO:0000259" key="1">
    <source>
        <dbReference type="PROSITE" id="PS50943"/>
    </source>
</evidence>
<accession>A0A5M3WQ72</accession>
<dbReference type="GO" id="GO:0003677">
    <property type="term" value="F:DNA binding"/>
    <property type="evidence" value="ECO:0007669"/>
    <property type="project" value="InterPro"/>
</dbReference>
<dbReference type="RefSeq" id="WP_155354451.1">
    <property type="nucleotide sequence ID" value="NZ_BAAAHL010000060.1"/>
</dbReference>
<gene>
    <name evidence="2" type="ORF">Amac_024590</name>
</gene>
<dbReference type="Pfam" id="PF19054">
    <property type="entry name" value="DUF5753"/>
    <property type="match status" value="1"/>
</dbReference>
<keyword evidence="3" id="KW-1185">Reference proteome</keyword>
<protein>
    <submittedName>
        <fullName evidence="2">Transcriptional regulator</fullName>
    </submittedName>
</protein>